<dbReference type="GO" id="GO:0046983">
    <property type="term" value="F:protein dimerization activity"/>
    <property type="evidence" value="ECO:0007669"/>
    <property type="project" value="InterPro"/>
</dbReference>
<dbReference type="InterPro" id="IPR036421">
    <property type="entry name" value="Fe_dep_repressor_sf"/>
</dbReference>
<dbReference type="InterPro" id="IPR050536">
    <property type="entry name" value="DtxR_MntR_Metal-Reg"/>
</dbReference>
<evidence type="ECO:0000256" key="3">
    <source>
        <dbReference type="ARBA" id="ARBA00011738"/>
    </source>
</evidence>
<evidence type="ECO:0000256" key="9">
    <source>
        <dbReference type="ARBA" id="ARBA00023163"/>
    </source>
</evidence>
<dbReference type="GO" id="GO:0003677">
    <property type="term" value="F:DNA binding"/>
    <property type="evidence" value="ECO:0007669"/>
    <property type="project" value="UniProtKB-KW"/>
</dbReference>
<dbReference type="Gene3D" id="1.10.10.10">
    <property type="entry name" value="Winged helix-like DNA-binding domain superfamily/Winged helix DNA-binding domain"/>
    <property type="match status" value="1"/>
</dbReference>
<gene>
    <name evidence="13" type="ORF">FYJ82_07905</name>
    <name evidence="14" type="ORF">O6R09_06950</name>
</gene>
<protein>
    <recommendedName>
        <fullName evidence="11">Manganese transport regulator</fullName>
    </recommendedName>
</protein>
<reference evidence="13 15" key="1">
    <citation type="submission" date="2019-08" db="EMBL/GenBank/DDBJ databases">
        <title>In-depth cultivation of the pig gut microbiome towards novel bacterial diversity and tailored functional studies.</title>
        <authorList>
            <person name="Wylensek D."/>
            <person name="Hitch T.C.A."/>
            <person name="Clavel T."/>
        </authorList>
    </citation>
    <scope>NUCLEOTIDE SEQUENCE [LARGE SCALE GENOMIC DNA]</scope>
    <source>
        <strain evidence="13 15">BL-178-WT-3A</strain>
    </source>
</reference>
<evidence type="ECO:0000313" key="15">
    <source>
        <dbReference type="Proteomes" id="UP000471052"/>
    </source>
</evidence>
<dbReference type="SMART" id="SM00529">
    <property type="entry name" value="HTH_DTXR"/>
    <property type="match status" value="1"/>
</dbReference>
<keyword evidence="5" id="KW-0678">Repressor</keyword>
<reference evidence="14 16" key="2">
    <citation type="submission" date="2022-12" db="EMBL/GenBank/DDBJ databases">
        <title>Streptococcus alactolyticus LGM, complete genome.</title>
        <authorList>
            <person name="Liu Z."/>
            <person name="Mu C."/>
            <person name="Zhu W."/>
        </authorList>
    </citation>
    <scope>NUCLEOTIDE SEQUENCE [LARGE SCALE GENOMIC DNA]</scope>
    <source>
        <strain evidence="14 16">LGM</strain>
    </source>
</reference>
<dbReference type="OrthoDB" id="9791355at2"/>
<dbReference type="InterPro" id="IPR022689">
    <property type="entry name" value="Iron_dep_repressor"/>
</dbReference>
<keyword evidence="7" id="KW-0238">DNA-binding</keyword>
<keyword evidence="4" id="KW-0963">Cytoplasm</keyword>
<dbReference type="GO" id="GO:0005737">
    <property type="term" value="C:cytoplasm"/>
    <property type="evidence" value="ECO:0007669"/>
    <property type="project" value="UniProtKB-SubCell"/>
</dbReference>
<dbReference type="InterPro" id="IPR036390">
    <property type="entry name" value="WH_DNA-bd_sf"/>
</dbReference>
<dbReference type="InterPro" id="IPR007167">
    <property type="entry name" value="Fe-transptr_FeoA-like"/>
</dbReference>
<sequence length="218" mass="24873">MTPNKEDYLKCINELGESQAKVTNKGIAELMGVSAPAVSEMVKKMSNEALIAKDQKVGYHLTPKGLLLVSELYRKHRLIEVFLANELHYSPDEIHQEAEVLEHTVSTTFIDRLEESLGFPKFCPHGGTIPQKGELLQEIHRQPLNHISELGTYRICRVHDEVHLLNYLQEHHLAINDVVELVKQDSYAKTHTLIHNSQTLIIPERVAEQIYLEKIESL</sequence>
<evidence type="ECO:0000256" key="1">
    <source>
        <dbReference type="ARBA" id="ARBA00004496"/>
    </source>
</evidence>
<dbReference type="PANTHER" id="PTHR33238">
    <property type="entry name" value="IRON (METAL) DEPENDENT REPRESSOR, DTXR FAMILY"/>
    <property type="match status" value="1"/>
</dbReference>
<evidence type="ECO:0000313" key="14">
    <source>
        <dbReference type="EMBL" id="WBB06023.1"/>
    </source>
</evidence>
<evidence type="ECO:0000256" key="6">
    <source>
        <dbReference type="ARBA" id="ARBA00023015"/>
    </source>
</evidence>
<proteinExistence type="inferred from homology"/>
<feature type="domain" description="HTH dtxR-type" evidence="12">
    <location>
        <begin position="1"/>
        <end position="62"/>
    </location>
</feature>
<dbReference type="RefSeq" id="WP_154455399.1">
    <property type="nucleotide sequence ID" value="NZ_BRXN01000024.1"/>
</dbReference>
<evidence type="ECO:0000256" key="4">
    <source>
        <dbReference type="ARBA" id="ARBA00022490"/>
    </source>
</evidence>
<comment type="similarity">
    <text evidence="2">Belongs to the DtxR/MntR family.</text>
</comment>
<accession>A0A6N7X6E1</accession>
<dbReference type="Pfam" id="PF02742">
    <property type="entry name" value="Fe_dep_repr_C"/>
    <property type="match status" value="1"/>
</dbReference>
<name>A0A6N7X6E1_STRAY</name>
<dbReference type="SUPFAM" id="SSF47979">
    <property type="entry name" value="Iron-dependent repressor protein, dimerization domain"/>
    <property type="match status" value="1"/>
</dbReference>
<keyword evidence="9" id="KW-0804">Transcription</keyword>
<evidence type="ECO:0000256" key="2">
    <source>
        <dbReference type="ARBA" id="ARBA00007871"/>
    </source>
</evidence>
<keyword evidence="10" id="KW-0464">Manganese</keyword>
<evidence type="ECO:0000256" key="11">
    <source>
        <dbReference type="ARBA" id="ARBA00032593"/>
    </source>
</evidence>
<dbReference type="Proteomes" id="UP001212085">
    <property type="component" value="Chromosome"/>
</dbReference>
<comment type="subcellular location">
    <subcellularLocation>
        <location evidence="1">Cytoplasm</location>
    </subcellularLocation>
</comment>
<dbReference type="Proteomes" id="UP000471052">
    <property type="component" value="Unassembled WGS sequence"/>
</dbReference>
<keyword evidence="16" id="KW-1185">Reference proteome</keyword>
<dbReference type="InterPro" id="IPR001367">
    <property type="entry name" value="Fe_dep_repressor"/>
</dbReference>
<dbReference type="Gene3D" id="2.30.30.90">
    <property type="match status" value="1"/>
</dbReference>
<dbReference type="InterPro" id="IPR038157">
    <property type="entry name" value="FeoA_core_dom"/>
</dbReference>
<dbReference type="EMBL" id="VUNP01000040">
    <property type="protein sequence ID" value="MST54298.1"/>
    <property type="molecule type" value="Genomic_DNA"/>
</dbReference>
<organism evidence="13 15">
    <name type="scientific">Streptococcus alactolyticus</name>
    <dbReference type="NCBI Taxonomy" id="29389"/>
    <lineage>
        <taxon>Bacteria</taxon>
        <taxon>Bacillati</taxon>
        <taxon>Bacillota</taxon>
        <taxon>Bacilli</taxon>
        <taxon>Lactobacillales</taxon>
        <taxon>Streptococcaceae</taxon>
        <taxon>Streptococcus</taxon>
    </lineage>
</organism>
<evidence type="ECO:0000313" key="13">
    <source>
        <dbReference type="EMBL" id="MST54298.1"/>
    </source>
</evidence>
<dbReference type="AlphaFoldDB" id="A0A6N7X6E1"/>
<keyword evidence="6" id="KW-0805">Transcription regulation</keyword>
<dbReference type="GO" id="GO:0046914">
    <property type="term" value="F:transition metal ion binding"/>
    <property type="evidence" value="ECO:0007669"/>
    <property type="project" value="InterPro"/>
</dbReference>
<dbReference type="GO" id="GO:0003700">
    <property type="term" value="F:DNA-binding transcription factor activity"/>
    <property type="evidence" value="ECO:0007669"/>
    <property type="project" value="InterPro"/>
</dbReference>
<evidence type="ECO:0000259" key="12">
    <source>
        <dbReference type="PROSITE" id="PS50944"/>
    </source>
</evidence>
<evidence type="ECO:0000313" key="16">
    <source>
        <dbReference type="Proteomes" id="UP001212085"/>
    </source>
</evidence>
<dbReference type="Pfam" id="PF01325">
    <property type="entry name" value="Fe_dep_repress"/>
    <property type="match status" value="1"/>
</dbReference>
<evidence type="ECO:0000256" key="7">
    <source>
        <dbReference type="ARBA" id="ARBA00023125"/>
    </source>
</evidence>
<evidence type="ECO:0000256" key="8">
    <source>
        <dbReference type="ARBA" id="ARBA00023159"/>
    </source>
</evidence>
<dbReference type="InterPro" id="IPR036388">
    <property type="entry name" value="WH-like_DNA-bd_sf"/>
</dbReference>
<evidence type="ECO:0000256" key="5">
    <source>
        <dbReference type="ARBA" id="ARBA00022491"/>
    </source>
</evidence>
<comment type="subunit">
    <text evidence="3">Homodimer.</text>
</comment>
<keyword evidence="8" id="KW-0010">Activator</keyword>
<dbReference type="GeneID" id="99636189"/>
<dbReference type="SUPFAM" id="SSF46785">
    <property type="entry name" value="Winged helix' DNA-binding domain"/>
    <property type="match status" value="1"/>
</dbReference>
<dbReference type="PROSITE" id="PS50944">
    <property type="entry name" value="HTH_DTXR"/>
    <property type="match status" value="1"/>
</dbReference>
<dbReference type="EMBL" id="CP114883">
    <property type="protein sequence ID" value="WBB06023.1"/>
    <property type="molecule type" value="Genomic_DNA"/>
</dbReference>
<dbReference type="PANTHER" id="PTHR33238:SF11">
    <property type="entry name" value="TRANSCRIPTIONAL REGULATOR MNTR"/>
    <property type="match status" value="1"/>
</dbReference>
<evidence type="ECO:0000256" key="10">
    <source>
        <dbReference type="ARBA" id="ARBA00023211"/>
    </source>
</evidence>
<dbReference type="Pfam" id="PF04023">
    <property type="entry name" value="FeoA"/>
    <property type="match status" value="1"/>
</dbReference>
<dbReference type="InterPro" id="IPR022687">
    <property type="entry name" value="HTH_DTXR"/>
</dbReference>